<dbReference type="GO" id="GO:0005886">
    <property type="term" value="C:plasma membrane"/>
    <property type="evidence" value="ECO:0007669"/>
    <property type="project" value="TreeGrafter"/>
</dbReference>
<gene>
    <name evidence="8" type="ORF">CH339_15410</name>
</gene>
<evidence type="ECO:0000259" key="7">
    <source>
        <dbReference type="PROSITE" id="PS50850"/>
    </source>
</evidence>
<dbReference type="SUPFAM" id="SSF103473">
    <property type="entry name" value="MFS general substrate transporter"/>
    <property type="match status" value="1"/>
</dbReference>
<comment type="caution">
    <text evidence="8">The sequence shown here is derived from an EMBL/GenBank/DDBJ whole genome shotgun (WGS) entry which is preliminary data.</text>
</comment>
<dbReference type="GO" id="GO:0022857">
    <property type="term" value="F:transmembrane transporter activity"/>
    <property type="evidence" value="ECO:0007669"/>
    <property type="project" value="InterPro"/>
</dbReference>
<feature type="transmembrane region" description="Helical" evidence="6">
    <location>
        <begin position="162"/>
        <end position="182"/>
    </location>
</feature>
<feature type="transmembrane region" description="Helical" evidence="6">
    <location>
        <begin position="77"/>
        <end position="96"/>
    </location>
</feature>
<name>A0A327JJU6_9HYPH</name>
<feature type="transmembrane region" description="Helical" evidence="6">
    <location>
        <begin position="239"/>
        <end position="257"/>
    </location>
</feature>
<keyword evidence="3 6" id="KW-1133">Transmembrane helix</keyword>
<evidence type="ECO:0000313" key="8">
    <source>
        <dbReference type="EMBL" id="RAI26155.1"/>
    </source>
</evidence>
<dbReference type="InterPro" id="IPR036259">
    <property type="entry name" value="MFS_trans_sf"/>
</dbReference>
<organism evidence="8 9">
    <name type="scientific">Rhodobium orientis</name>
    <dbReference type="NCBI Taxonomy" id="34017"/>
    <lineage>
        <taxon>Bacteria</taxon>
        <taxon>Pseudomonadati</taxon>
        <taxon>Pseudomonadota</taxon>
        <taxon>Alphaproteobacteria</taxon>
        <taxon>Hyphomicrobiales</taxon>
        <taxon>Rhodobiaceae</taxon>
        <taxon>Rhodobium</taxon>
    </lineage>
</organism>
<feature type="transmembrane region" description="Helical" evidence="6">
    <location>
        <begin position="269"/>
        <end position="289"/>
    </location>
</feature>
<feature type="region of interest" description="Disordered" evidence="5">
    <location>
        <begin position="429"/>
        <end position="462"/>
    </location>
</feature>
<evidence type="ECO:0000313" key="9">
    <source>
        <dbReference type="Proteomes" id="UP000249299"/>
    </source>
</evidence>
<protein>
    <submittedName>
        <fullName evidence="8">MFS transporter</fullName>
    </submittedName>
</protein>
<keyword evidence="2 6" id="KW-0812">Transmembrane</keyword>
<dbReference type="Pfam" id="PF07690">
    <property type="entry name" value="MFS_1"/>
    <property type="match status" value="1"/>
</dbReference>
<evidence type="ECO:0000256" key="2">
    <source>
        <dbReference type="ARBA" id="ARBA00022692"/>
    </source>
</evidence>
<evidence type="ECO:0000256" key="6">
    <source>
        <dbReference type="SAM" id="Phobius"/>
    </source>
</evidence>
<evidence type="ECO:0000256" key="3">
    <source>
        <dbReference type="ARBA" id="ARBA00022989"/>
    </source>
</evidence>
<dbReference type="InterPro" id="IPR005828">
    <property type="entry name" value="MFS_sugar_transport-like"/>
</dbReference>
<dbReference type="Proteomes" id="UP000249299">
    <property type="component" value="Unassembled WGS sequence"/>
</dbReference>
<dbReference type="Gene3D" id="1.20.1250.20">
    <property type="entry name" value="MFS general substrate transporter like domains"/>
    <property type="match status" value="2"/>
</dbReference>
<feature type="transmembrane region" description="Helical" evidence="6">
    <location>
        <begin position="360"/>
        <end position="377"/>
    </location>
</feature>
<dbReference type="InterPro" id="IPR011701">
    <property type="entry name" value="MFS"/>
</dbReference>
<comment type="subcellular location">
    <subcellularLocation>
        <location evidence="1">Membrane</location>
    </subcellularLocation>
</comment>
<feature type="domain" description="Major facilitator superfamily (MFS) profile" evidence="7">
    <location>
        <begin position="203"/>
        <end position="462"/>
    </location>
</feature>
<dbReference type="PANTHER" id="PTHR23521">
    <property type="entry name" value="TRANSPORTER MFS SUPERFAMILY"/>
    <property type="match status" value="1"/>
</dbReference>
<evidence type="ECO:0000256" key="4">
    <source>
        <dbReference type="ARBA" id="ARBA00023136"/>
    </source>
</evidence>
<dbReference type="CDD" id="cd17477">
    <property type="entry name" value="MFS_YcaD_like"/>
    <property type="match status" value="1"/>
</dbReference>
<keyword evidence="9" id="KW-1185">Reference proteome</keyword>
<feature type="transmembrane region" description="Helical" evidence="6">
    <location>
        <begin position="333"/>
        <end position="354"/>
    </location>
</feature>
<feature type="transmembrane region" description="Helical" evidence="6">
    <location>
        <begin position="102"/>
        <end position="123"/>
    </location>
</feature>
<feature type="compositionally biased region" description="Basic and acidic residues" evidence="5">
    <location>
        <begin position="443"/>
        <end position="452"/>
    </location>
</feature>
<feature type="transmembrane region" description="Helical" evidence="6">
    <location>
        <begin position="295"/>
        <end position="321"/>
    </location>
</feature>
<dbReference type="PANTHER" id="PTHR23521:SF3">
    <property type="entry name" value="MFS TRANSPORTER"/>
    <property type="match status" value="1"/>
</dbReference>
<dbReference type="InterPro" id="IPR047200">
    <property type="entry name" value="MFS_YcaD-like"/>
</dbReference>
<proteinExistence type="predicted"/>
<feature type="transmembrane region" description="Helical" evidence="6">
    <location>
        <begin position="135"/>
        <end position="156"/>
    </location>
</feature>
<feature type="compositionally biased region" description="Acidic residues" evidence="5">
    <location>
        <begin position="429"/>
        <end position="442"/>
    </location>
</feature>
<keyword evidence="4 6" id="KW-0472">Membrane</keyword>
<sequence>MEFAMATLIAPISALLFAVAAMLVGHGLQSTLLPIRAEQAHFGDVAIGLMSSGYFAGFVAGCLLVPFAIMRAGHIRAFAAIVSIASAAALIHPLLVDPVTWTLARAVSGFGVAGFYMIVESWLNERATNTTRGMVMSIYVVVNYAAISAGQVMTTIFGDNLFVPFIIASMFVSLAVVPVALTRSQQPAPITLVRFRPRLLYQNSPTAIVGCILIGFAIGSSWTLATVFATRIGLTPDQAAFFVAAILVGGGLGQWPFGRISDRIDRRIVLGATCAGTIVVCGVLVFATTLPPLTIILLGGLFGIFSQPAYAIAVAHAFDYVEPDGHVETSSGMLLAFGIGSIVGPFCASMMMRAAGPEQLFVMIGITEAVLLAYIIYRVRIHDAPTEEDKTDWDLGSTAPVGGVITPEPLDAEDPDVVIPEEVFFEASLDDANPDAPEEEEESARQVREREVAAAAGDGVTR</sequence>
<feature type="transmembrane region" description="Helical" evidence="6">
    <location>
        <begin position="45"/>
        <end position="70"/>
    </location>
</feature>
<dbReference type="InterPro" id="IPR020846">
    <property type="entry name" value="MFS_dom"/>
</dbReference>
<dbReference type="Pfam" id="PF00083">
    <property type="entry name" value="Sugar_tr"/>
    <property type="match status" value="1"/>
</dbReference>
<dbReference type="AlphaFoldDB" id="A0A327JJU6"/>
<feature type="transmembrane region" description="Helical" evidence="6">
    <location>
        <begin position="203"/>
        <end position="227"/>
    </location>
</feature>
<reference evidence="8 9" key="1">
    <citation type="submission" date="2017-07" db="EMBL/GenBank/DDBJ databases">
        <title>Draft Genome Sequences of Select Purple Nonsulfur Bacteria.</title>
        <authorList>
            <person name="Lasarre B."/>
            <person name="Mckinlay J.B."/>
        </authorList>
    </citation>
    <scope>NUCLEOTIDE SEQUENCE [LARGE SCALE GENOMIC DNA]</scope>
    <source>
        <strain evidence="8 9">DSM 11290</strain>
    </source>
</reference>
<dbReference type="PROSITE" id="PS50850">
    <property type="entry name" value="MFS"/>
    <property type="match status" value="1"/>
</dbReference>
<dbReference type="EMBL" id="NPEV01000035">
    <property type="protein sequence ID" value="RAI26155.1"/>
    <property type="molecule type" value="Genomic_DNA"/>
</dbReference>
<accession>A0A327JJU6</accession>
<evidence type="ECO:0000256" key="5">
    <source>
        <dbReference type="SAM" id="MobiDB-lite"/>
    </source>
</evidence>
<evidence type="ECO:0000256" key="1">
    <source>
        <dbReference type="ARBA" id="ARBA00004370"/>
    </source>
</evidence>